<gene>
    <name evidence="2" type="ORF">QE417_000355</name>
</gene>
<reference evidence="3" key="1">
    <citation type="submission" date="2023-07" db="EMBL/GenBank/DDBJ databases">
        <title>Functional and genomic diversity of the sorghum phyllosphere microbiome.</title>
        <authorList>
            <person name="Shade A."/>
        </authorList>
    </citation>
    <scope>NUCLEOTIDE SEQUENCE [LARGE SCALE GENOMIC DNA]</scope>
    <source>
        <strain evidence="3">SORGH_AS_0422</strain>
    </source>
</reference>
<name>A0ABU3GNC6_9SPHI</name>
<dbReference type="RefSeq" id="WP_311947141.1">
    <property type="nucleotide sequence ID" value="NZ_JAVLVU010000001.1"/>
</dbReference>
<dbReference type="EMBL" id="JAVLVU010000001">
    <property type="protein sequence ID" value="MDT3401283.1"/>
    <property type="molecule type" value="Genomic_DNA"/>
</dbReference>
<accession>A0ABU3GNC6</accession>
<keyword evidence="3" id="KW-1185">Reference proteome</keyword>
<comment type="caution">
    <text evidence="2">The sequence shown here is derived from an EMBL/GenBank/DDBJ whole genome shotgun (WGS) entry which is preliminary data.</text>
</comment>
<keyword evidence="1" id="KW-0472">Membrane</keyword>
<evidence type="ECO:0008006" key="4">
    <source>
        <dbReference type="Google" id="ProtNLM"/>
    </source>
</evidence>
<evidence type="ECO:0000313" key="3">
    <source>
        <dbReference type="Proteomes" id="UP001258315"/>
    </source>
</evidence>
<evidence type="ECO:0000313" key="2">
    <source>
        <dbReference type="EMBL" id="MDT3401283.1"/>
    </source>
</evidence>
<keyword evidence="1" id="KW-1133">Transmembrane helix</keyword>
<proteinExistence type="predicted"/>
<sequence length="135" mass="15102">MWPKIHSNRDPGDTLFAGIQKEFGQYFKLAGDRGKALLKDYPKTAFYSMVVLMAVSLILSFTLFREREKESDLKAGQLAPVSDGFGQLLETTGKIRETISLRQVIDSLSAKSSLAARDSLRLNAALDRLRKLSQH</sequence>
<dbReference type="Proteomes" id="UP001258315">
    <property type="component" value="Unassembled WGS sequence"/>
</dbReference>
<feature type="transmembrane region" description="Helical" evidence="1">
    <location>
        <begin position="45"/>
        <end position="64"/>
    </location>
</feature>
<keyword evidence="1" id="KW-0812">Transmembrane</keyword>
<organism evidence="2 3">
    <name type="scientific">Mucilaginibacter terrae</name>
    <dbReference type="NCBI Taxonomy" id="1955052"/>
    <lineage>
        <taxon>Bacteria</taxon>
        <taxon>Pseudomonadati</taxon>
        <taxon>Bacteroidota</taxon>
        <taxon>Sphingobacteriia</taxon>
        <taxon>Sphingobacteriales</taxon>
        <taxon>Sphingobacteriaceae</taxon>
        <taxon>Mucilaginibacter</taxon>
    </lineage>
</organism>
<evidence type="ECO:0000256" key="1">
    <source>
        <dbReference type="SAM" id="Phobius"/>
    </source>
</evidence>
<protein>
    <recommendedName>
        <fullName evidence="4">Methyl-accepting chemotaxis protein</fullName>
    </recommendedName>
</protein>